<dbReference type="PANTHER" id="PTHR39190">
    <property type="entry name" value="FLAGELLAR ASSEMBLY FACTOR FLIW"/>
    <property type="match status" value="1"/>
</dbReference>
<dbReference type="Gene3D" id="2.30.290.10">
    <property type="entry name" value="BH3618-like"/>
    <property type="match status" value="1"/>
</dbReference>
<evidence type="ECO:0000256" key="2">
    <source>
        <dbReference type="ARBA" id="ARBA00022795"/>
    </source>
</evidence>
<keyword evidence="4 5" id="KW-0143">Chaperone</keyword>
<comment type="subunit">
    <text evidence="5">Interacts with translational regulator CsrA and flagellin(s).</text>
</comment>
<dbReference type="SUPFAM" id="SSF141457">
    <property type="entry name" value="BH3618-like"/>
    <property type="match status" value="1"/>
</dbReference>
<dbReference type="InterPro" id="IPR003775">
    <property type="entry name" value="Flagellar_assembly_factor_FliW"/>
</dbReference>
<comment type="subcellular location">
    <subcellularLocation>
        <location evidence="5">Cytoplasm</location>
    </subcellularLocation>
</comment>
<protein>
    <recommendedName>
        <fullName evidence="5">Flagellar assembly factor FliW</fullName>
    </recommendedName>
</protein>
<keyword evidence="6" id="KW-0969">Cilium</keyword>
<dbReference type="EMBL" id="CP135996">
    <property type="protein sequence ID" value="WOC31283.1"/>
    <property type="molecule type" value="Genomic_DNA"/>
</dbReference>
<keyword evidence="1 5" id="KW-0963">Cytoplasm</keyword>
<evidence type="ECO:0000256" key="5">
    <source>
        <dbReference type="HAMAP-Rule" id="MF_01185"/>
    </source>
</evidence>
<accession>A0AA97D931</accession>
<dbReference type="InterPro" id="IPR024046">
    <property type="entry name" value="Flagellar_assmbl_FliW_dom_sf"/>
</dbReference>
<keyword evidence="7" id="KW-1185">Reference proteome</keyword>
<organism evidence="6 7">
    <name type="scientific">Caproicibacterium argilliputei</name>
    <dbReference type="NCBI Taxonomy" id="3030016"/>
    <lineage>
        <taxon>Bacteria</taxon>
        <taxon>Bacillati</taxon>
        <taxon>Bacillota</taxon>
        <taxon>Clostridia</taxon>
        <taxon>Eubacteriales</taxon>
        <taxon>Oscillospiraceae</taxon>
        <taxon>Caproicibacterium</taxon>
    </lineage>
</organism>
<dbReference type="GO" id="GO:0044780">
    <property type="term" value="P:bacterial-type flagellum assembly"/>
    <property type="evidence" value="ECO:0007669"/>
    <property type="project" value="UniProtKB-UniRule"/>
</dbReference>
<dbReference type="Proteomes" id="UP001300604">
    <property type="component" value="Chromosome"/>
</dbReference>
<evidence type="ECO:0000313" key="6">
    <source>
        <dbReference type="EMBL" id="WOC31283.1"/>
    </source>
</evidence>
<reference evidence="6 7" key="1">
    <citation type="submission" date="2024-06" db="EMBL/GenBank/DDBJ databases">
        <title>Caproicibacterium argilliputei sp. nov, a novel caproic acid producing anaerobic bacterium isolated from pit mud.</title>
        <authorList>
            <person name="Xia S."/>
        </authorList>
    </citation>
    <scope>NUCLEOTIDE SEQUENCE [LARGE SCALE GENOMIC DNA]</scope>
    <source>
        <strain evidence="6 7">ZCY20-5</strain>
    </source>
</reference>
<dbReference type="GO" id="GO:0005737">
    <property type="term" value="C:cytoplasm"/>
    <property type="evidence" value="ECO:0007669"/>
    <property type="project" value="UniProtKB-SubCell"/>
</dbReference>
<dbReference type="HAMAP" id="MF_01185">
    <property type="entry name" value="FliW"/>
    <property type="match status" value="1"/>
</dbReference>
<evidence type="ECO:0000256" key="1">
    <source>
        <dbReference type="ARBA" id="ARBA00022490"/>
    </source>
</evidence>
<evidence type="ECO:0000256" key="3">
    <source>
        <dbReference type="ARBA" id="ARBA00022845"/>
    </source>
</evidence>
<proteinExistence type="inferred from homology"/>
<reference evidence="7" key="2">
    <citation type="submission" date="2024-06" db="EMBL/GenBank/DDBJ databases">
        <title>Caproicibacterium argilliputei sp. nov, a novel caproic acid producing anaerobic bacterium isolated from pit mud.</title>
        <authorList>
            <person name="Zeng C."/>
        </authorList>
    </citation>
    <scope>NUCLEOTIDE SEQUENCE [LARGE SCALE GENOMIC DNA]</scope>
    <source>
        <strain evidence="7">ZCY20-5</strain>
    </source>
</reference>
<dbReference type="KEGG" id="carl:PXC00_08595"/>
<comment type="function">
    <text evidence="5">Acts as an anti-CsrA protein, binds CsrA and prevents it from repressing translation of its target genes, one of which is flagellin. Binds to flagellin and participates in the assembly of the flagellum.</text>
</comment>
<keyword evidence="2 5" id="KW-1005">Bacterial flagellum biogenesis</keyword>
<evidence type="ECO:0000256" key="4">
    <source>
        <dbReference type="ARBA" id="ARBA00023186"/>
    </source>
</evidence>
<dbReference type="GO" id="GO:0006417">
    <property type="term" value="P:regulation of translation"/>
    <property type="evidence" value="ECO:0007669"/>
    <property type="project" value="UniProtKB-KW"/>
</dbReference>
<sequence>MEALTRDFGVVNYQQKDVIEFLEPIFGFNEYRKFILLYDEKIGPQFAWLQSLEAPELCFILTDPNIVDPTYKGKIPESACEHTGESVCECWNVTVIPENFSDATVNLKSPILIGQTSHKAAQVLLDADYPVRCPIKKQAKEGTGKC</sequence>
<comment type="similarity">
    <text evidence="5">Belongs to the FliW family.</text>
</comment>
<dbReference type="Pfam" id="PF02623">
    <property type="entry name" value="FliW"/>
    <property type="match status" value="1"/>
</dbReference>
<gene>
    <name evidence="5" type="primary">fliW</name>
    <name evidence="6" type="ORF">PXC00_08595</name>
</gene>
<dbReference type="AlphaFoldDB" id="A0AA97D931"/>
<keyword evidence="3 5" id="KW-0810">Translation regulation</keyword>
<evidence type="ECO:0000313" key="7">
    <source>
        <dbReference type="Proteomes" id="UP001300604"/>
    </source>
</evidence>
<dbReference type="PANTHER" id="PTHR39190:SF1">
    <property type="entry name" value="FLAGELLAR ASSEMBLY FACTOR FLIW"/>
    <property type="match status" value="1"/>
</dbReference>
<name>A0AA97D931_9FIRM</name>
<keyword evidence="6" id="KW-0282">Flagellum</keyword>
<reference evidence="7" key="3">
    <citation type="submission" date="2024-06" db="EMBL/GenBank/DDBJ databases">
        <authorList>
            <person name="Zeng C."/>
        </authorList>
    </citation>
    <scope>NUCLEOTIDE SEQUENCE [LARGE SCALE GENOMIC DNA]</scope>
    <source>
        <strain evidence="7">ZCY20-5</strain>
    </source>
</reference>
<keyword evidence="6" id="KW-0966">Cell projection</keyword>
<dbReference type="RefSeq" id="WP_275843910.1">
    <property type="nucleotide sequence ID" value="NZ_CP135996.1"/>
</dbReference>